<dbReference type="Gene3D" id="3.30.160.20">
    <property type="match status" value="1"/>
</dbReference>
<name>A0A3P6TZ58_LITSI</name>
<dbReference type="InterPro" id="IPR014001">
    <property type="entry name" value="Helicase_ATP-bd"/>
</dbReference>
<dbReference type="Gene3D" id="1.10.1520.10">
    <property type="entry name" value="Ribonuclease III domain"/>
    <property type="match status" value="2"/>
</dbReference>
<dbReference type="Proteomes" id="UP000277928">
    <property type="component" value="Unassembled WGS sequence"/>
</dbReference>
<feature type="domain" description="RNase III" evidence="18">
    <location>
        <begin position="1399"/>
        <end position="1598"/>
    </location>
</feature>
<evidence type="ECO:0000256" key="3">
    <source>
        <dbReference type="ARBA" id="ARBA00022722"/>
    </source>
</evidence>
<comment type="cofactor">
    <cofactor evidence="2">
        <name>Mg(2+)</name>
        <dbReference type="ChEBI" id="CHEBI:18420"/>
    </cofactor>
</comment>
<evidence type="ECO:0000256" key="1">
    <source>
        <dbReference type="ARBA" id="ARBA00001936"/>
    </source>
</evidence>
<keyword evidence="9" id="KW-0347">Helicase</keyword>
<dbReference type="STRING" id="42156.A0A3P6TZ58"/>
<dbReference type="GO" id="GO:0005524">
    <property type="term" value="F:ATP binding"/>
    <property type="evidence" value="ECO:0007669"/>
    <property type="project" value="UniProtKB-KW"/>
</dbReference>
<dbReference type="InterPro" id="IPR003100">
    <property type="entry name" value="PAZ_dom"/>
</dbReference>
<keyword evidence="24" id="KW-1185">Reference proteome</keyword>
<dbReference type="PROSITE" id="PS00517">
    <property type="entry name" value="RNASE_3_1"/>
    <property type="match status" value="1"/>
</dbReference>
<dbReference type="GO" id="GO:0004386">
    <property type="term" value="F:helicase activity"/>
    <property type="evidence" value="ECO:0007669"/>
    <property type="project" value="UniProtKB-KW"/>
</dbReference>
<dbReference type="SMART" id="SM00487">
    <property type="entry name" value="DEXDc"/>
    <property type="match status" value="1"/>
</dbReference>
<keyword evidence="14" id="KW-0464">Manganese</keyword>
<evidence type="ECO:0000259" key="20">
    <source>
        <dbReference type="PROSITE" id="PS51192"/>
    </source>
</evidence>
<dbReference type="CDD" id="cd18034">
    <property type="entry name" value="DEXHc_dicer"/>
    <property type="match status" value="1"/>
</dbReference>
<evidence type="ECO:0000256" key="7">
    <source>
        <dbReference type="ARBA" id="ARBA00022759"/>
    </source>
</evidence>
<dbReference type="Pfam" id="PF20930">
    <property type="entry name" value="Dicer_PBD"/>
    <property type="match status" value="1"/>
</dbReference>
<comment type="cofactor">
    <cofactor evidence="1">
        <name>Mn(2+)</name>
        <dbReference type="ChEBI" id="CHEBI:29035"/>
    </cofactor>
</comment>
<keyword evidence="11" id="KW-0460">Magnesium</keyword>
<dbReference type="PANTHER" id="PTHR14950">
    <property type="entry name" value="DICER-RELATED"/>
    <property type="match status" value="1"/>
</dbReference>
<dbReference type="SUPFAM" id="SSF69065">
    <property type="entry name" value="RNase III domain-like"/>
    <property type="match status" value="2"/>
</dbReference>
<accession>A0A3P6TZ58</accession>
<dbReference type="Pfam" id="PF00271">
    <property type="entry name" value="Helicase_C"/>
    <property type="match status" value="1"/>
</dbReference>
<dbReference type="InterPro" id="IPR006935">
    <property type="entry name" value="Helicase/UvrB_N"/>
</dbReference>
<evidence type="ECO:0000256" key="2">
    <source>
        <dbReference type="ARBA" id="ARBA00001946"/>
    </source>
</evidence>
<keyword evidence="7" id="KW-0255">Endonuclease</keyword>
<evidence type="ECO:0000259" key="19">
    <source>
        <dbReference type="PROSITE" id="PS50821"/>
    </source>
</evidence>
<evidence type="ECO:0000256" key="12">
    <source>
        <dbReference type="ARBA" id="ARBA00022884"/>
    </source>
</evidence>
<evidence type="ECO:0000259" key="21">
    <source>
        <dbReference type="PROSITE" id="PS51194"/>
    </source>
</evidence>
<dbReference type="InterPro" id="IPR036389">
    <property type="entry name" value="RNase_III_sf"/>
</dbReference>
<feature type="domain" description="Helicase ATP-binding" evidence="20">
    <location>
        <begin position="22"/>
        <end position="202"/>
    </location>
</feature>
<evidence type="ECO:0000256" key="8">
    <source>
        <dbReference type="ARBA" id="ARBA00022801"/>
    </source>
</evidence>
<keyword evidence="6" id="KW-0547">Nucleotide-binding</keyword>
<protein>
    <submittedName>
        <fullName evidence="23">Uncharacterized protein</fullName>
    </submittedName>
</protein>
<dbReference type="SUPFAM" id="SSF52540">
    <property type="entry name" value="P-loop containing nucleoside triphosphate hydrolases"/>
    <property type="match status" value="1"/>
</dbReference>
<feature type="domain" description="Dicer dsRNA-binding fold" evidence="22">
    <location>
        <begin position="530"/>
        <end position="626"/>
    </location>
</feature>
<dbReference type="GO" id="GO:0004530">
    <property type="term" value="F:deoxyribonuclease I activity"/>
    <property type="evidence" value="ECO:0007669"/>
    <property type="project" value="TreeGrafter"/>
</dbReference>
<feature type="domain" description="DRBM" evidence="17">
    <location>
        <begin position="1838"/>
        <end position="1904"/>
    </location>
</feature>
<evidence type="ECO:0000256" key="5">
    <source>
        <dbReference type="ARBA" id="ARBA00022737"/>
    </source>
</evidence>
<evidence type="ECO:0000256" key="9">
    <source>
        <dbReference type="ARBA" id="ARBA00022806"/>
    </source>
</evidence>
<keyword evidence="12 16" id="KW-0694">RNA-binding</keyword>
<dbReference type="SMART" id="SM00949">
    <property type="entry name" value="PAZ"/>
    <property type="match status" value="1"/>
</dbReference>
<evidence type="ECO:0000256" key="4">
    <source>
        <dbReference type="ARBA" id="ARBA00022723"/>
    </source>
</evidence>
<feature type="domain" description="PAZ" evidence="19">
    <location>
        <begin position="841"/>
        <end position="966"/>
    </location>
</feature>
<dbReference type="PROSITE" id="PS51194">
    <property type="entry name" value="HELICASE_CTER"/>
    <property type="match status" value="1"/>
</dbReference>
<dbReference type="FunFam" id="1.10.1520.10:FF:000005">
    <property type="entry name" value="Putative endoribonuclease dicer"/>
    <property type="match status" value="1"/>
</dbReference>
<dbReference type="Gene3D" id="2.170.260.10">
    <property type="entry name" value="paz domain"/>
    <property type="match status" value="1"/>
</dbReference>
<keyword evidence="4" id="KW-0479">Metal-binding</keyword>
<dbReference type="GO" id="GO:0003677">
    <property type="term" value="F:DNA binding"/>
    <property type="evidence" value="ECO:0007669"/>
    <property type="project" value="InterPro"/>
</dbReference>
<keyword evidence="10" id="KW-0067">ATP-binding</keyword>
<dbReference type="CDD" id="cd00593">
    <property type="entry name" value="RIBOc"/>
    <property type="match status" value="2"/>
</dbReference>
<dbReference type="Gene3D" id="3.40.50.300">
    <property type="entry name" value="P-loop containing nucleotide triphosphate hydrolases"/>
    <property type="match status" value="2"/>
</dbReference>
<dbReference type="InterPro" id="IPR005034">
    <property type="entry name" value="Dicer_dimerisation"/>
</dbReference>
<dbReference type="InterPro" id="IPR038248">
    <property type="entry name" value="Dicer_dimer_sf"/>
</dbReference>
<dbReference type="PANTHER" id="PTHR14950:SF37">
    <property type="entry name" value="ENDORIBONUCLEASE DICER"/>
    <property type="match status" value="1"/>
</dbReference>
<dbReference type="InterPro" id="IPR014720">
    <property type="entry name" value="dsRBD_dom"/>
</dbReference>
<feature type="domain" description="Helicase C-terminal" evidence="21">
    <location>
        <begin position="338"/>
        <end position="513"/>
    </location>
</feature>
<dbReference type="PROSITE" id="PS51327">
    <property type="entry name" value="DICER_DSRBF"/>
    <property type="match status" value="1"/>
</dbReference>
<dbReference type="OMA" id="CGFHKYF"/>
<dbReference type="PROSITE" id="PS51192">
    <property type="entry name" value="HELICASE_ATP_BIND_1"/>
    <property type="match status" value="1"/>
</dbReference>
<dbReference type="GO" id="GO:0006309">
    <property type="term" value="P:apoptotic DNA fragmentation"/>
    <property type="evidence" value="ECO:0007669"/>
    <property type="project" value="TreeGrafter"/>
</dbReference>
<evidence type="ECO:0000256" key="11">
    <source>
        <dbReference type="ARBA" id="ARBA00022842"/>
    </source>
</evidence>
<dbReference type="GO" id="GO:0046872">
    <property type="term" value="F:metal ion binding"/>
    <property type="evidence" value="ECO:0007669"/>
    <property type="project" value="UniProtKB-KW"/>
</dbReference>
<evidence type="ECO:0000256" key="16">
    <source>
        <dbReference type="PROSITE-ProRule" id="PRU00657"/>
    </source>
</evidence>
<dbReference type="Pfam" id="PF04851">
    <property type="entry name" value="ResIII"/>
    <property type="match status" value="1"/>
</dbReference>
<dbReference type="GO" id="GO:0004525">
    <property type="term" value="F:ribonuclease III activity"/>
    <property type="evidence" value="ECO:0007669"/>
    <property type="project" value="InterPro"/>
</dbReference>
<evidence type="ECO:0000313" key="24">
    <source>
        <dbReference type="Proteomes" id="UP000277928"/>
    </source>
</evidence>
<dbReference type="InterPro" id="IPR000999">
    <property type="entry name" value="RNase_III_dom"/>
</dbReference>
<dbReference type="InterPro" id="IPR048513">
    <property type="entry name" value="Dicer_PBD"/>
</dbReference>
<evidence type="ECO:0000256" key="15">
    <source>
        <dbReference type="ARBA" id="ARBA00035116"/>
    </source>
</evidence>
<dbReference type="Pfam" id="PF03368">
    <property type="entry name" value="Dicer_dimer"/>
    <property type="match status" value="1"/>
</dbReference>
<dbReference type="SMART" id="SM00535">
    <property type="entry name" value="RIBOc"/>
    <property type="match status" value="2"/>
</dbReference>
<dbReference type="SMART" id="SM00490">
    <property type="entry name" value="HELICc"/>
    <property type="match status" value="1"/>
</dbReference>
<dbReference type="GO" id="GO:0003723">
    <property type="term" value="F:RNA binding"/>
    <property type="evidence" value="ECO:0007669"/>
    <property type="project" value="UniProtKB-UniRule"/>
</dbReference>
<dbReference type="FunFam" id="1.10.1520.10:FF:000023">
    <property type="entry name" value="Endoribonuclease dcr-1"/>
    <property type="match status" value="1"/>
</dbReference>
<sequence length="1916" mass="219173">MVVRASDVDKNFFTPRDYQVELLDKACKRNIIVPLGTGSGKTFIAVLLIKEYTTTLVTPWKNGGKRAFFLVDKVSLVDQQAAHIEHHTTLTVGRMHGYLNQDIWSQPAKFDSFIELHEVTVLTAQIFLDLLDHSFFNMSRAAVIIFDECHHVLGSKHPYRLIMRRYGQLAEVDRPRILGLTASLINSKISPNRLEQLLEKLERIMHSSIETASDLVSEGLRTFCLKCTEFHPEFDVDPRKPVLEAVSRTKSILEQLGPWCAWKLFQRQLKKHSGQGFLPEKQVVFLQMACTTMRFTKRLLDDKVANIRCFDDMKPILPDRLARLFEILKFFSPSNMEKVDPEFTFCGIIFVEQRYVAYVLNTLIRAMSRWDNSKFGYLASDFVIGYNSANIGAEETMALHKRQELVLRKFRQRHLNLLVATSVLEEGVDVRQCNVVIRFDRPLDYRAYVQSKGRARKEDASYFLLVEEKDRQQCSCDLKDFLQIERMLLKRYCNVHNPPEPVTSSNMETDDIIPPYIVESTGAQVTLTTAISLVNRYCAKLPSDIFTRLVPQNTIVPETVGDRVMYRAELLLPINSPIKEAIKLEKPLESKKLAQMAVALEACKRLHKRKELNDYLLPVGKDTIMLTALDEDPDEFIPNMSYKVGSARRRQLYDKRMAKALHNAIPRVGEECYIYVLEMNLIKAVTGAANPKNRRIINPLDTEFCFGFLSNKKIPKVGPDVEYLSWFTDIKFYCLKVPSFPLFPRQGRMQANIFLLKSRLLVDAQMLELLKAFHHYLFDSVLRLVKGGLVFVPDKAPVNVLIVPLRRERNRETGEVDFKLDYAYVRNVVSSIDELPRIPTEVERLAFKFDAARFRDAVVMPWYRDRDHPSFYYVAEIIDAKPSSKFPDEKFATFNDYFIQKYDIVIYDQEQPLLDVDYTSSRLNLLMPRHWSRSKSRFTEERGLEIGGSGMSQGQILVPELVDVHPIAASLWSVIAALPTLLYRINSLLLADELRELVMREAFSNPNYSTSDDIYWMPLDYPTPMDDLEMKPVQRICDLKKKHMEQKNQENKNMETKDSSIGMADFEIGVWDPELARGLEDFCLNKGRHNEIRGFEDVDGDALGLMVNGSSLRQHGDMSDDDEEDAVVLFDFINSVHERLGKESGDIFAPRENITSSGWDDLVVIEESAPNGINMPLSVNSGDSQIDSRGLMADLSRMSWLVDMPTTPSITPIDTTIQTSVDVKKETVKNGNKRHSVVARKPAKLYLDSLERLDDSDRGSPKSNRQEECVDLIDFCDEMDEIISNEHNNTVPFDLSYFNGYLLDTDVELDTVEVLSPKKISLYQDEKVMDDETIRSSSDLELVLLESHVDNAAKSDCSMADENAVNRKQEIIAPALDWMTFSFEEDTFNDHPDGVSPCILLQALTLSSASDGINLERLETVGDSFLKYAVTDYLFHMNPEQHEGKLSFARSKEVSNCNLYRLGKRRNLPSLITGSKFDPNDGWLPPCYAPTSDFKAPNTLDAEECDKFIENVLEGKAVEGQKSVKVSTGWDESDKNSQVRRIADGIETIEFPKNMATNWDGEEITPLPYNLLTQQSLGDKSIADAVESLIGAHLLELGPTATLKFMKWLGLKVLTESVQMEPPLLRFIDTVEEPNQSVKKLNDLWVQFQFSKLEDCIGYRFSDRAYLLQAFTHASYYKNRVTGCYQRLEFLGDAVLDYVITRFLYEHSSHYSPGVLTDLRSALVNNTIFASLAVKYQFHKHFIAMCPRLHHMIEKFVCLCAEKNLSSANFNEEMYMVTTEEEIDEGEEEDIEVPKAMGDIFESVAGAIYLDSGRSLNVVWRVFYNLMKETIDECCSNPPRSPIRELLEMEPERARFSKLERILETGKVRVTVDIQGKCRFTGMGRSYRIAKCTAAKRALRYLRSLKKEKERAALKQ</sequence>
<dbReference type="Pfam" id="PF20932">
    <property type="entry name" value="Dicer_dsRBD"/>
    <property type="match status" value="1"/>
</dbReference>
<dbReference type="GO" id="GO:0070578">
    <property type="term" value="C:RISC-loading complex"/>
    <property type="evidence" value="ECO:0007669"/>
    <property type="project" value="TreeGrafter"/>
</dbReference>
<dbReference type="GO" id="GO:0005737">
    <property type="term" value="C:cytoplasm"/>
    <property type="evidence" value="ECO:0007669"/>
    <property type="project" value="TreeGrafter"/>
</dbReference>
<dbReference type="Gene3D" id="3.30.160.380">
    <property type="entry name" value="Dicer dimerisation domain"/>
    <property type="match status" value="1"/>
</dbReference>
<dbReference type="PROSITE" id="PS50137">
    <property type="entry name" value="DS_RBD"/>
    <property type="match status" value="1"/>
</dbReference>
<feature type="domain" description="RNase III" evidence="18">
    <location>
        <begin position="1650"/>
        <end position="1813"/>
    </location>
</feature>
<dbReference type="PROSITE" id="PS50142">
    <property type="entry name" value="RNASE_3_2"/>
    <property type="match status" value="2"/>
</dbReference>
<dbReference type="PROSITE" id="PS50821">
    <property type="entry name" value="PAZ"/>
    <property type="match status" value="1"/>
</dbReference>
<dbReference type="InterPro" id="IPR001650">
    <property type="entry name" value="Helicase_C-like"/>
</dbReference>
<dbReference type="InterPro" id="IPR048512">
    <property type="entry name" value="Dicer_platform"/>
</dbReference>
<dbReference type="InterPro" id="IPR027417">
    <property type="entry name" value="P-loop_NTPase"/>
</dbReference>
<dbReference type="InterPro" id="IPR036085">
    <property type="entry name" value="PAZ_dom_sf"/>
</dbReference>
<keyword evidence="5" id="KW-0677">Repeat</keyword>
<evidence type="ECO:0000256" key="10">
    <source>
        <dbReference type="ARBA" id="ARBA00022840"/>
    </source>
</evidence>
<gene>
    <name evidence="23" type="ORF">NLS_LOCUS1519</name>
</gene>
<dbReference type="GO" id="GO:0030422">
    <property type="term" value="P:siRNA processing"/>
    <property type="evidence" value="ECO:0007669"/>
    <property type="project" value="InterPro"/>
</dbReference>
<dbReference type="OrthoDB" id="2392202at2759"/>
<keyword evidence="3" id="KW-0540">Nuclease</keyword>
<evidence type="ECO:0000313" key="23">
    <source>
        <dbReference type="EMBL" id="VDK71678.1"/>
    </source>
</evidence>
<dbReference type="InterPro" id="IPR044441">
    <property type="entry name" value="DICER_DSRM"/>
</dbReference>
<dbReference type="FunFam" id="2.170.260.10:FF:000002">
    <property type="entry name" value="Putative Endoribonuclease Dicer"/>
    <property type="match status" value="1"/>
</dbReference>
<dbReference type="FunFam" id="3.40.50.300:FF:000628">
    <property type="entry name" value="Endoribonuclease Dicer"/>
    <property type="match status" value="1"/>
</dbReference>
<reference evidence="23 24" key="1">
    <citation type="submission" date="2018-08" db="EMBL/GenBank/DDBJ databases">
        <authorList>
            <person name="Laetsch R D."/>
            <person name="Stevens L."/>
            <person name="Kumar S."/>
            <person name="Blaxter L. M."/>
        </authorList>
    </citation>
    <scope>NUCLEOTIDE SEQUENCE [LARGE SCALE GENOMIC DNA]</scope>
</reference>
<evidence type="ECO:0000259" key="22">
    <source>
        <dbReference type="PROSITE" id="PS51327"/>
    </source>
</evidence>
<evidence type="ECO:0000256" key="14">
    <source>
        <dbReference type="ARBA" id="ARBA00023211"/>
    </source>
</evidence>
<evidence type="ECO:0000256" key="13">
    <source>
        <dbReference type="ARBA" id="ARBA00023158"/>
    </source>
</evidence>
<dbReference type="Pfam" id="PF20931">
    <property type="entry name" value="Dicer_platform"/>
    <property type="match status" value="2"/>
</dbReference>
<dbReference type="Pfam" id="PF02170">
    <property type="entry name" value="PAZ"/>
    <property type="match status" value="1"/>
</dbReference>
<dbReference type="SUPFAM" id="SSF101690">
    <property type="entry name" value="PAZ domain"/>
    <property type="match status" value="1"/>
</dbReference>
<dbReference type="CDD" id="cd15903">
    <property type="entry name" value="Dicer_PBD"/>
    <property type="match status" value="1"/>
</dbReference>
<keyword evidence="8" id="KW-0378">Hydrolase</keyword>
<dbReference type="Pfam" id="PF00636">
    <property type="entry name" value="Ribonuclease_3"/>
    <property type="match status" value="2"/>
</dbReference>
<dbReference type="CDD" id="cd10843">
    <property type="entry name" value="DSRM_DICER"/>
    <property type="match status" value="1"/>
</dbReference>
<keyword evidence="13" id="KW-0943">RNA-mediated gene silencing</keyword>
<dbReference type="GO" id="GO:0031054">
    <property type="term" value="P:pre-miRNA processing"/>
    <property type="evidence" value="ECO:0007669"/>
    <property type="project" value="InterPro"/>
</dbReference>
<evidence type="ECO:0000259" key="18">
    <source>
        <dbReference type="PROSITE" id="PS50142"/>
    </source>
</evidence>
<evidence type="ECO:0000259" key="17">
    <source>
        <dbReference type="PROSITE" id="PS50137"/>
    </source>
</evidence>
<dbReference type="GO" id="GO:0005634">
    <property type="term" value="C:nucleus"/>
    <property type="evidence" value="ECO:0007669"/>
    <property type="project" value="TreeGrafter"/>
</dbReference>
<dbReference type="SUPFAM" id="SSF54768">
    <property type="entry name" value="dsRNA-binding domain-like"/>
    <property type="match status" value="1"/>
</dbReference>
<evidence type="ECO:0000256" key="6">
    <source>
        <dbReference type="ARBA" id="ARBA00022741"/>
    </source>
</evidence>
<comment type="similarity">
    <text evidence="15 16">Belongs to the helicase family. Dicer subfamily.</text>
</comment>
<dbReference type="EMBL" id="UYRX01000054">
    <property type="protein sequence ID" value="VDK71678.1"/>
    <property type="molecule type" value="Genomic_DNA"/>
</dbReference>
<proteinExistence type="inferred from homology"/>
<organism evidence="23 24">
    <name type="scientific">Litomosoides sigmodontis</name>
    <name type="common">Filarial nematode worm</name>
    <dbReference type="NCBI Taxonomy" id="42156"/>
    <lineage>
        <taxon>Eukaryota</taxon>
        <taxon>Metazoa</taxon>
        <taxon>Ecdysozoa</taxon>
        <taxon>Nematoda</taxon>
        <taxon>Chromadorea</taxon>
        <taxon>Rhabditida</taxon>
        <taxon>Spirurina</taxon>
        <taxon>Spiruromorpha</taxon>
        <taxon>Filarioidea</taxon>
        <taxon>Onchocercidae</taxon>
        <taxon>Litomosoides</taxon>
    </lineage>
</organism>